<reference evidence="1" key="1">
    <citation type="submission" date="2019-11" db="EMBL/GenBank/DDBJ databases">
        <authorList>
            <person name="Feng L."/>
        </authorList>
    </citation>
    <scope>NUCLEOTIDE SEQUENCE</scope>
    <source>
        <strain evidence="1">BcaccaeLFYP20</strain>
    </source>
</reference>
<dbReference type="AlphaFoldDB" id="A0A6N2WDH6"/>
<evidence type="ECO:0000313" key="1">
    <source>
        <dbReference type="EMBL" id="VYT40320.1"/>
    </source>
</evidence>
<dbReference type="SUPFAM" id="SSF46785">
    <property type="entry name" value="Winged helix' DNA-binding domain"/>
    <property type="match status" value="1"/>
</dbReference>
<accession>A0A6N2WDH6</accession>
<evidence type="ECO:0008006" key="2">
    <source>
        <dbReference type="Google" id="ProtNLM"/>
    </source>
</evidence>
<organism evidence="1">
    <name type="scientific">Bacteroides caccae</name>
    <dbReference type="NCBI Taxonomy" id="47678"/>
    <lineage>
        <taxon>Bacteria</taxon>
        <taxon>Pseudomonadati</taxon>
        <taxon>Bacteroidota</taxon>
        <taxon>Bacteroidia</taxon>
        <taxon>Bacteroidales</taxon>
        <taxon>Bacteroidaceae</taxon>
        <taxon>Bacteroides</taxon>
    </lineage>
</organism>
<dbReference type="InterPro" id="IPR036390">
    <property type="entry name" value="WH_DNA-bd_sf"/>
</dbReference>
<dbReference type="Gene3D" id="1.10.10.10">
    <property type="entry name" value="Winged helix-like DNA-binding domain superfamily/Winged helix DNA-binding domain"/>
    <property type="match status" value="1"/>
</dbReference>
<dbReference type="InterPro" id="IPR036388">
    <property type="entry name" value="WH-like_DNA-bd_sf"/>
</dbReference>
<protein>
    <recommendedName>
        <fullName evidence="2">MarR family transcriptional regulator</fullName>
    </recommendedName>
</protein>
<gene>
    <name evidence="1" type="ORF">BCLFYP20_03832</name>
</gene>
<sequence>MYARIINPSVVCRKEDPNDRRNKLVFLTPAGEEFKEQIRPVLD</sequence>
<name>A0A6N2WDH6_9BACE</name>
<proteinExistence type="predicted"/>
<dbReference type="EMBL" id="CACRTB010000035">
    <property type="protein sequence ID" value="VYT40320.1"/>
    <property type="molecule type" value="Genomic_DNA"/>
</dbReference>